<dbReference type="GeneID" id="98290073"/>
<evidence type="ECO:0000313" key="2">
    <source>
        <dbReference type="Proteomes" id="UP001218034"/>
    </source>
</evidence>
<evidence type="ECO:0000313" key="1">
    <source>
        <dbReference type="EMBL" id="WEL19063.1"/>
    </source>
</evidence>
<sequence length="74" mass="8378">MRVTRIQDDGKKFILHGEEALYGRLEEVFDQIGLGISVTESDTGVANIIYTENNRDIVLSLLRDHTEGVMRNKS</sequence>
<dbReference type="RefSeq" id="WP_347721935.1">
    <property type="nucleotide sequence ID" value="NZ_CP104395.1"/>
</dbReference>
<dbReference type="Proteomes" id="UP001218034">
    <property type="component" value="Chromosome"/>
</dbReference>
<gene>
    <name evidence="1" type="ORF">SVXNc_0031</name>
</gene>
<keyword evidence="2" id="KW-1185">Reference proteome</keyword>
<accession>A0ABY8CCX6</accession>
<dbReference type="EMBL" id="CP104395">
    <property type="protein sequence ID" value="WEL19063.1"/>
    <property type="molecule type" value="Genomic_DNA"/>
</dbReference>
<proteinExistence type="predicted"/>
<protein>
    <submittedName>
        <fullName evidence="1">Uncharacterized protein</fullName>
    </submittedName>
</protein>
<name>A0ABY8CCX6_9ARCH</name>
<organism evidence="1 2">
    <name type="scientific">Candidatus Nanohalococcus occultus</name>
    <dbReference type="NCBI Taxonomy" id="2978047"/>
    <lineage>
        <taxon>Archaea</taxon>
        <taxon>Candidatus Nanohalarchaeota</taxon>
        <taxon>Candidatus Nanohalarchaeota incertae sedis</taxon>
        <taxon>Candidatus Nanohalococcus</taxon>
    </lineage>
</organism>
<reference evidence="1 2" key="1">
    <citation type="submission" date="2022-09" db="EMBL/GenBank/DDBJ databases">
        <title>Xylan utilization by haloarchaea-nanohaloarchaea associations.</title>
        <authorList>
            <person name="Yakimov M."/>
        </authorList>
    </citation>
    <scope>NUCLEOTIDE SEQUENCE [LARGE SCALE GENOMIC DNA]</scope>
    <source>
        <strain evidence="1 2">SVXNc</strain>
    </source>
</reference>